<protein>
    <submittedName>
        <fullName evidence="1">GAF domain-containing protein</fullName>
    </submittedName>
</protein>
<dbReference type="Gene3D" id="3.30.450.40">
    <property type="match status" value="1"/>
</dbReference>
<proteinExistence type="predicted"/>
<dbReference type="Proteomes" id="UP001178662">
    <property type="component" value="Chromosome"/>
</dbReference>
<evidence type="ECO:0000313" key="1">
    <source>
        <dbReference type="EMBL" id="WEK54860.1"/>
    </source>
</evidence>
<name>A0AA95F4S8_9BACL</name>
<dbReference type="InterPro" id="IPR029016">
    <property type="entry name" value="GAF-like_dom_sf"/>
</dbReference>
<dbReference type="AlphaFoldDB" id="A0AA95F4S8"/>
<dbReference type="EMBL" id="CP119317">
    <property type="protein sequence ID" value="WEK54860.1"/>
    <property type="molecule type" value="Genomic_DNA"/>
</dbReference>
<evidence type="ECO:0000313" key="2">
    <source>
        <dbReference type="Proteomes" id="UP001178662"/>
    </source>
</evidence>
<sequence length="150" mass="17263">MSTNEAVSTLLNRLNDLKERINCEFVSIALVDNDSGMMKWRWAWGNLNDRYLFIEHRPNHGLSGQVMKIGRGIAWQRKELEEKRLLNEYSIMLVERLQSVYAVPVKVKVNTKFVGVLLIGDRTEQVYDQLVRDSVNEAADQVGEIVSNLL</sequence>
<keyword evidence="2" id="KW-1185">Reference proteome</keyword>
<reference evidence="1" key="1">
    <citation type="submission" date="2023-03" db="EMBL/GenBank/DDBJ databases">
        <title>Andean soil-derived lignocellulolytic bacterial consortium as a source of novel taxa and putative plastic-active enzymes.</title>
        <authorList>
            <person name="Diaz-Garcia L."/>
            <person name="Chuvochina M."/>
            <person name="Feuerriegel G."/>
            <person name="Bunk B."/>
            <person name="Sproer C."/>
            <person name="Streit W.R."/>
            <person name="Rodriguez L.M."/>
            <person name="Overmann J."/>
            <person name="Jimenez D.J."/>
        </authorList>
    </citation>
    <scope>NUCLEOTIDE SEQUENCE</scope>
    <source>
        <strain evidence="1">MAG 2441</strain>
    </source>
</reference>
<dbReference type="SUPFAM" id="SSF55781">
    <property type="entry name" value="GAF domain-like"/>
    <property type="match status" value="1"/>
</dbReference>
<organism evidence="1 2">
    <name type="scientific">Candidatus Cohnella colombiensis</name>
    <dbReference type="NCBI Taxonomy" id="3121368"/>
    <lineage>
        <taxon>Bacteria</taxon>
        <taxon>Bacillati</taxon>
        <taxon>Bacillota</taxon>
        <taxon>Bacilli</taxon>
        <taxon>Bacillales</taxon>
        <taxon>Paenibacillaceae</taxon>
        <taxon>Cohnella</taxon>
    </lineage>
</organism>
<accession>A0AA95F4S8</accession>
<gene>
    <name evidence="1" type="ORF">P0Y55_01920</name>
</gene>